<dbReference type="PRINTS" id="PR00447">
    <property type="entry name" value="NATRESASSCMP"/>
</dbReference>
<feature type="transmembrane region" description="Helical" evidence="6">
    <location>
        <begin position="120"/>
        <end position="139"/>
    </location>
</feature>
<organism evidence="7 8">
    <name type="scientific">Lactiplantibacillus xiangfangensis</name>
    <dbReference type="NCBI Taxonomy" id="942150"/>
    <lineage>
        <taxon>Bacteria</taxon>
        <taxon>Bacillati</taxon>
        <taxon>Bacillota</taxon>
        <taxon>Bacilli</taxon>
        <taxon>Lactobacillales</taxon>
        <taxon>Lactobacillaceae</taxon>
        <taxon>Lactiplantibacillus</taxon>
    </lineage>
</organism>
<evidence type="ECO:0000256" key="3">
    <source>
        <dbReference type="ARBA" id="ARBA00022692"/>
    </source>
</evidence>
<dbReference type="GO" id="GO:0034755">
    <property type="term" value="P:iron ion transmembrane transport"/>
    <property type="evidence" value="ECO:0007669"/>
    <property type="project" value="TreeGrafter"/>
</dbReference>
<name>A0A0R2M9G3_9LACO</name>
<feature type="transmembrane region" description="Helical" evidence="6">
    <location>
        <begin position="284"/>
        <end position="302"/>
    </location>
</feature>
<dbReference type="Pfam" id="PF01566">
    <property type="entry name" value="Nramp"/>
    <property type="match status" value="1"/>
</dbReference>
<evidence type="ECO:0000313" key="8">
    <source>
        <dbReference type="Proteomes" id="UP000051783"/>
    </source>
</evidence>
<feature type="transmembrane region" description="Helical" evidence="6">
    <location>
        <begin position="381"/>
        <end position="399"/>
    </location>
</feature>
<evidence type="ECO:0000256" key="6">
    <source>
        <dbReference type="SAM" id="Phobius"/>
    </source>
</evidence>
<evidence type="ECO:0000256" key="2">
    <source>
        <dbReference type="ARBA" id="ARBA00022448"/>
    </source>
</evidence>
<proteinExistence type="predicted"/>
<feature type="transmembrane region" description="Helical" evidence="6">
    <location>
        <begin position="183"/>
        <end position="201"/>
    </location>
</feature>
<feature type="transmembrane region" description="Helical" evidence="6">
    <location>
        <begin position="490"/>
        <end position="511"/>
    </location>
</feature>
<evidence type="ECO:0000313" key="7">
    <source>
        <dbReference type="EMBL" id="KRO07795.1"/>
    </source>
</evidence>
<feature type="transmembrane region" description="Helical" evidence="6">
    <location>
        <begin position="233"/>
        <end position="251"/>
    </location>
</feature>
<evidence type="ECO:0000256" key="4">
    <source>
        <dbReference type="ARBA" id="ARBA00022989"/>
    </source>
</evidence>
<keyword evidence="2" id="KW-0813">Transport</keyword>
<dbReference type="NCBIfam" id="NF001923">
    <property type="entry name" value="PRK00701.1"/>
    <property type="match status" value="1"/>
</dbReference>
<dbReference type="GO" id="GO:0005886">
    <property type="term" value="C:plasma membrane"/>
    <property type="evidence" value="ECO:0007669"/>
    <property type="project" value="TreeGrafter"/>
</dbReference>
<dbReference type="STRING" id="942150.IV64_GL001249"/>
<dbReference type="InterPro" id="IPR001046">
    <property type="entry name" value="NRAMP_fam"/>
</dbReference>
<evidence type="ECO:0000256" key="5">
    <source>
        <dbReference type="ARBA" id="ARBA00023136"/>
    </source>
</evidence>
<sequence length="533" mass="57710">MELHLSEKETIPTRKHKLIEYANGPSLEEINGTIEVPKNLNFWKTLFAYSGPGALVAVGYMDPGNWSTSITGGQNYQYMLMSVILISSLIAMLLQYMAAKLGIVSQMDLAQAIRARTSKSLGIVLWILTEFAIMATDIAEVIGAAIALYLLFGIPLVISVFITVFDVLLLLLLTKIGFRKIEAIVVCLILVILFVFVYQVALSNPDWGGVIKGLVPTAATFSTARSVNGMTPLSGSLGIIGATVMPHNLYLHSAISQTRKIDHSDEADVARTVKFASWDSNIQLTAAFFVNALLLIMGVAVFKSGAVRDPSFFGLYHALSDTSMLSNGILINVAKSGVLSALFAIALLASGQNSTITGTLTGQVIMEGFVHMRMPLWLRRLVTRLISVIPVLICVALTSGKSAIDEHTALNDLMNNSQVFLAFALPFSMLPLLMMTDSAAEMGHRFKNSLWLKVCGWVSVIGLTVLNLIGLPDQIAAFFGSNPTATQTDLANVIAWLLIAAVLALLVWTIYDLHRGNQRYAAKLAAKAKESAE</sequence>
<evidence type="ECO:0000256" key="1">
    <source>
        <dbReference type="ARBA" id="ARBA00004141"/>
    </source>
</evidence>
<feature type="transmembrane region" description="Helical" evidence="6">
    <location>
        <begin position="329"/>
        <end position="349"/>
    </location>
</feature>
<keyword evidence="3 6" id="KW-0812">Transmembrane</keyword>
<dbReference type="NCBIfam" id="TIGR01197">
    <property type="entry name" value="nramp"/>
    <property type="match status" value="1"/>
</dbReference>
<accession>A0A0R2M9G3</accession>
<dbReference type="Proteomes" id="UP000051783">
    <property type="component" value="Unassembled WGS sequence"/>
</dbReference>
<protein>
    <submittedName>
        <fullName evidence="7">Manganese transport protein (Mnth2)</fullName>
    </submittedName>
</protein>
<dbReference type="AlphaFoldDB" id="A0A0R2M9G3"/>
<feature type="transmembrane region" description="Helical" evidence="6">
    <location>
        <begin position="450"/>
        <end position="470"/>
    </location>
</feature>
<reference evidence="7 8" key="1">
    <citation type="journal article" date="2015" name="Genome Announc.">
        <title>Expanding the biotechnology potential of lactobacilli through comparative genomics of 213 strains and associated genera.</title>
        <authorList>
            <person name="Sun Z."/>
            <person name="Harris H.M."/>
            <person name="McCann A."/>
            <person name="Guo C."/>
            <person name="Argimon S."/>
            <person name="Zhang W."/>
            <person name="Yang X."/>
            <person name="Jeffery I.B."/>
            <person name="Cooney J.C."/>
            <person name="Kagawa T.F."/>
            <person name="Liu W."/>
            <person name="Song Y."/>
            <person name="Salvetti E."/>
            <person name="Wrobel A."/>
            <person name="Rasinkangas P."/>
            <person name="Parkhill J."/>
            <person name="Rea M.C."/>
            <person name="O'Sullivan O."/>
            <person name="Ritari J."/>
            <person name="Douillard F.P."/>
            <person name="Paul Ross R."/>
            <person name="Yang R."/>
            <person name="Briner A.E."/>
            <person name="Felis G.E."/>
            <person name="de Vos W.M."/>
            <person name="Barrangou R."/>
            <person name="Klaenhammer T.R."/>
            <person name="Caufield P.W."/>
            <person name="Cui Y."/>
            <person name="Zhang H."/>
            <person name="O'Toole P.W."/>
        </authorList>
    </citation>
    <scope>NUCLEOTIDE SEQUENCE [LARGE SCALE GENOMIC DNA]</scope>
    <source>
        <strain evidence="7 8">LMG 26013</strain>
    </source>
</reference>
<dbReference type="GO" id="GO:0015086">
    <property type="term" value="F:cadmium ion transmembrane transporter activity"/>
    <property type="evidence" value="ECO:0007669"/>
    <property type="project" value="TreeGrafter"/>
</dbReference>
<dbReference type="GO" id="GO:0005384">
    <property type="term" value="F:manganese ion transmembrane transporter activity"/>
    <property type="evidence" value="ECO:0007669"/>
    <property type="project" value="TreeGrafter"/>
</dbReference>
<comment type="caution">
    <text evidence="7">The sequence shown here is derived from an EMBL/GenBank/DDBJ whole genome shotgun (WGS) entry which is preliminary data.</text>
</comment>
<comment type="subcellular location">
    <subcellularLocation>
        <location evidence="1">Membrane</location>
        <topology evidence="1">Multi-pass membrane protein</topology>
    </subcellularLocation>
</comment>
<gene>
    <name evidence="7" type="ORF">IV64_GL001249</name>
</gene>
<keyword evidence="8" id="KW-1185">Reference proteome</keyword>
<dbReference type="PATRIC" id="fig|942150.3.peg.1286"/>
<keyword evidence="5 6" id="KW-0472">Membrane</keyword>
<feature type="transmembrane region" description="Helical" evidence="6">
    <location>
        <begin position="419"/>
        <end position="438"/>
    </location>
</feature>
<keyword evidence="4 6" id="KW-1133">Transmembrane helix</keyword>
<feature type="transmembrane region" description="Helical" evidence="6">
    <location>
        <begin position="76"/>
        <end position="99"/>
    </location>
</feature>
<dbReference type="PANTHER" id="PTHR11706:SF33">
    <property type="entry name" value="NATURAL RESISTANCE-ASSOCIATED MACROPHAGE PROTEIN 2"/>
    <property type="match status" value="1"/>
</dbReference>
<dbReference type="PANTHER" id="PTHR11706">
    <property type="entry name" value="SOLUTE CARRIER PROTEIN FAMILY 11 MEMBER"/>
    <property type="match status" value="1"/>
</dbReference>
<dbReference type="EMBL" id="JQCL01000098">
    <property type="protein sequence ID" value="KRO07795.1"/>
    <property type="molecule type" value="Genomic_DNA"/>
</dbReference>
<feature type="transmembrane region" description="Helical" evidence="6">
    <location>
        <begin position="145"/>
        <end position="171"/>
    </location>
</feature>
<dbReference type="NCBIfam" id="NF037982">
    <property type="entry name" value="Nramp_1"/>
    <property type="match status" value="1"/>
</dbReference>